<dbReference type="GO" id="GO:0005741">
    <property type="term" value="C:mitochondrial outer membrane"/>
    <property type="evidence" value="ECO:0007669"/>
    <property type="project" value="UniProtKB-SubCell"/>
</dbReference>
<dbReference type="GO" id="GO:0045040">
    <property type="term" value="P:protein insertion into mitochondrial outer membrane"/>
    <property type="evidence" value="ECO:0007669"/>
    <property type="project" value="TreeGrafter"/>
</dbReference>
<evidence type="ECO:0000259" key="7">
    <source>
        <dbReference type="Pfam" id="PF01103"/>
    </source>
</evidence>
<dbReference type="OrthoDB" id="1724197at2759"/>
<comment type="subcellular location">
    <subcellularLocation>
        <location evidence="1">Mitochondrion outer membrane</location>
        <topology evidence="1">Multi-pass membrane protein</topology>
    </subcellularLocation>
</comment>
<dbReference type="EMBL" id="BRPK01000006">
    <property type="protein sequence ID" value="GLB39335.1"/>
    <property type="molecule type" value="Genomic_DNA"/>
</dbReference>
<dbReference type="Pfam" id="PF01103">
    <property type="entry name" value="Omp85"/>
    <property type="match status" value="1"/>
</dbReference>
<comment type="caution">
    <text evidence="8">The sequence shown here is derived from an EMBL/GenBank/DDBJ whole genome shotgun (WGS) entry which is preliminary data.</text>
</comment>
<evidence type="ECO:0000256" key="1">
    <source>
        <dbReference type="ARBA" id="ARBA00004374"/>
    </source>
</evidence>
<feature type="region of interest" description="Disordered" evidence="6">
    <location>
        <begin position="1"/>
        <end position="24"/>
    </location>
</feature>
<dbReference type="PANTHER" id="PTHR12815">
    <property type="entry name" value="SORTING AND ASSEMBLY MACHINERY SAMM50 PROTEIN FAMILY MEMBER"/>
    <property type="match status" value="1"/>
</dbReference>
<dbReference type="InterPro" id="IPR039910">
    <property type="entry name" value="D15-like"/>
</dbReference>
<feature type="compositionally biased region" description="Basic and acidic residues" evidence="6">
    <location>
        <begin position="15"/>
        <end position="24"/>
    </location>
</feature>
<dbReference type="Proteomes" id="UP001063166">
    <property type="component" value="Unassembled WGS sequence"/>
</dbReference>
<dbReference type="AlphaFoldDB" id="A0A9P3PNW5"/>
<keyword evidence="4" id="KW-0812">Transmembrane</keyword>
<evidence type="ECO:0000313" key="9">
    <source>
        <dbReference type="Proteomes" id="UP001063166"/>
    </source>
</evidence>
<comment type="similarity">
    <text evidence="2">Belongs to the SAM50/omp85 family.</text>
</comment>
<reference evidence="8" key="1">
    <citation type="submission" date="2022-07" db="EMBL/GenBank/DDBJ databases">
        <title>The genome of Lyophyllum shimeji provides insight into the initial evolution of ectomycorrhizal fungal genome.</title>
        <authorList>
            <person name="Kobayashi Y."/>
            <person name="Shibata T."/>
            <person name="Hirakawa H."/>
            <person name="Shigenobu S."/>
            <person name="Nishiyama T."/>
            <person name="Yamada A."/>
            <person name="Hasebe M."/>
            <person name="Kawaguchi M."/>
        </authorList>
    </citation>
    <scope>NUCLEOTIDE SEQUENCE</scope>
    <source>
        <strain evidence="8">AT787</strain>
    </source>
</reference>
<dbReference type="InterPro" id="IPR000184">
    <property type="entry name" value="Bac_surfAg_D15"/>
</dbReference>
<keyword evidence="9" id="KW-1185">Reference proteome</keyword>
<evidence type="ECO:0000256" key="2">
    <source>
        <dbReference type="ARBA" id="ARBA00010913"/>
    </source>
</evidence>
<evidence type="ECO:0000256" key="6">
    <source>
        <dbReference type="SAM" id="MobiDB-lite"/>
    </source>
</evidence>
<gene>
    <name evidence="8" type="ORF">LshimejAT787_0604970</name>
</gene>
<evidence type="ECO:0000256" key="5">
    <source>
        <dbReference type="ARBA" id="ARBA00023136"/>
    </source>
</evidence>
<dbReference type="PANTHER" id="PTHR12815:SF18">
    <property type="entry name" value="SORTING AND ASSEMBLY MACHINERY COMPONENT 50 HOMOLOG"/>
    <property type="match status" value="1"/>
</dbReference>
<proteinExistence type="inferred from homology"/>
<evidence type="ECO:0000256" key="4">
    <source>
        <dbReference type="ARBA" id="ARBA00022692"/>
    </source>
</evidence>
<keyword evidence="3" id="KW-1134">Transmembrane beta strand</keyword>
<evidence type="ECO:0000313" key="8">
    <source>
        <dbReference type="EMBL" id="GLB39335.1"/>
    </source>
</evidence>
<name>A0A9P3PNW5_LYOSH</name>
<accession>A0A9P3PNW5</accession>
<sequence>MEDQPQLKPPLHDSSSPRDKEPDNVEKLLKWQEERIARKLRGEYESAVLHLAELVQENLPTPMNVSAVRVEGAKATRDSFLRSLINPQLAAAPSPSTLESVLHTTRRISHILQQTDIFQAVEAKVERAQHVLSQPGDVDIVFKTREKGRFFLNTSTELGNNEGNASATGRIRNVFGGAEVFEANVSFGTKTRRSFRASFTAPLTSDLQTHGEITAFGLERDHTSFASCTEGLRGVKAVVRNGRLHSGTHEFAFESVLRHIGDLAPTASVSMRECAGQTLKSALSHTYILDSRDDRFMATRGFYAKVFNEYAGLGGDASFYKGELEGQISRPIVDGVSLSLAARTGILRGLSKPTLFSDRFQLGGPTSVRAFRANSMGPRANSDSLGGDLYWSAGASVISNIPTKPHWPVKTHAWVNAGRLDAIDQSQPLADNVRKTLMNPSISAGVGLIYRFDPIRVEVNFGVPLVAAKSDGARRGIQVGMGLEFL</sequence>
<organism evidence="8 9">
    <name type="scientific">Lyophyllum shimeji</name>
    <name type="common">Hon-shimeji</name>
    <name type="synonym">Tricholoma shimeji</name>
    <dbReference type="NCBI Taxonomy" id="47721"/>
    <lineage>
        <taxon>Eukaryota</taxon>
        <taxon>Fungi</taxon>
        <taxon>Dikarya</taxon>
        <taxon>Basidiomycota</taxon>
        <taxon>Agaricomycotina</taxon>
        <taxon>Agaricomycetes</taxon>
        <taxon>Agaricomycetidae</taxon>
        <taxon>Agaricales</taxon>
        <taxon>Tricholomatineae</taxon>
        <taxon>Lyophyllaceae</taxon>
        <taxon>Lyophyllum</taxon>
    </lineage>
</organism>
<evidence type="ECO:0000256" key="3">
    <source>
        <dbReference type="ARBA" id="ARBA00022452"/>
    </source>
</evidence>
<feature type="domain" description="Bacterial surface antigen (D15)" evidence="7">
    <location>
        <begin position="173"/>
        <end position="485"/>
    </location>
</feature>
<keyword evidence="5" id="KW-0472">Membrane</keyword>
<protein>
    <submittedName>
        <fullName evidence="8">Surface antigen</fullName>
    </submittedName>
</protein>
<dbReference type="Gene3D" id="2.40.160.50">
    <property type="entry name" value="membrane protein fhac: a member of the omp85/tpsb transporter family"/>
    <property type="match status" value="1"/>
</dbReference>